<proteinExistence type="predicted"/>
<dbReference type="AlphaFoldDB" id="N1RYE8"/>
<accession>N1RYE8</accession>
<evidence type="ECO:0000313" key="2">
    <source>
        <dbReference type="EMBL" id="EMT71633.1"/>
    </source>
</evidence>
<evidence type="ECO:0000256" key="1">
    <source>
        <dbReference type="SAM" id="MobiDB-lite"/>
    </source>
</evidence>
<keyword evidence="3" id="KW-1185">Reference proteome</keyword>
<feature type="region of interest" description="Disordered" evidence="1">
    <location>
        <begin position="13"/>
        <end position="62"/>
    </location>
</feature>
<organism evidence="2 3">
    <name type="scientific">Fusarium oxysporum f. sp. cubense (strain race 4)</name>
    <name type="common">Panama disease fungus</name>
    <dbReference type="NCBI Taxonomy" id="2502994"/>
    <lineage>
        <taxon>Eukaryota</taxon>
        <taxon>Fungi</taxon>
        <taxon>Dikarya</taxon>
        <taxon>Ascomycota</taxon>
        <taxon>Pezizomycotina</taxon>
        <taxon>Sordariomycetes</taxon>
        <taxon>Hypocreomycetidae</taxon>
        <taxon>Hypocreales</taxon>
        <taxon>Nectriaceae</taxon>
        <taxon>Fusarium</taxon>
        <taxon>Fusarium oxysporum species complex</taxon>
    </lineage>
</organism>
<dbReference type="EMBL" id="KB726307">
    <property type="protein sequence ID" value="EMT71633.1"/>
    <property type="molecule type" value="Genomic_DNA"/>
</dbReference>
<dbReference type="HOGENOM" id="CLU_2904225_0_0_1"/>
<dbReference type="OrthoDB" id="539213at2759"/>
<dbReference type="Proteomes" id="UP000016929">
    <property type="component" value="Unassembled WGS sequence"/>
</dbReference>
<sequence>MLFIRRRKKRERNAVSRVADGARSEMEQTTECAPVPAVPPYEMGDNVLRPELDSREVRYGAN</sequence>
<reference evidence="3" key="2">
    <citation type="journal article" date="2014" name="PLoS ONE">
        <title>Genome and Transcriptome Analysis of the Fungal Pathogen Fusarium oxysporum f. sp. cubense Causing Banana Vascular Wilt Disease.</title>
        <authorList>
            <person name="Guo L."/>
            <person name="Han L."/>
            <person name="Yang L."/>
            <person name="Zeng H."/>
            <person name="Fan D."/>
            <person name="Zhu Y."/>
            <person name="Feng Y."/>
            <person name="Wang G."/>
            <person name="Peng C."/>
            <person name="Jiang X."/>
            <person name="Zhou D."/>
            <person name="Ni P."/>
            <person name="Liang C."/>
            <person name="Liu L."/>
            <person name="Wang J."/>
            <person name="Mao C."/>
            <person name="Fang X."/>
            <person name="Peng M."/>
            <person name="Huang J."/>
        </authorList>
    </citation>
    <scope>NUCLEOTIDE SEQUENCE [LARGE SCALE GENOMIC DNA]</scope>
    <source>
        <strain evidence="3">race 4</strain>
    </source>
</reference>
<protein>
    <submittedName>
        <fullName evidence="2">Uncharacterized protein</fullName>
    </submittedName>
</protein>
<dbReference type="STRING" id="1229665.N1RYE8"/>
<feature type="compositionally biased region" description="Basic and acidic residues" evidence="1">
    <location>
        <begin position="48"/>
        <end position="62"/>
    </location>
</feature>
<reference evidence="3" key="1">
    <citation type="submission" date="2012-09" db="EMBL/GenBank/DDBJ databases">
        <title>Genome sequencing and comparative transcriptomics of race 1 and race 4 of banana pathogen: Fusarium oxysporum f. sp. cubense.</title>
        <authorList>
            <person name="Fang X."/>
            <person name="Huang J."/>
        </authorList>
    </citation>
    <scope>NUCLEOTIDE SEQUENCE [LARGE SCALE GENOMIC DNA]</scope>
    <source>
        <strain evidence="3">race 4</strain>
    </source>
</reference>
<gene>
    <name evidence="2" type="ORF">FOC4_g10010145</name>
</gene>
<name>N1RYE8_FUSC4</name>
<evidence type="ECO:0000313" key="3">
    <source>
        <dbReference type="Proteomes" id="UP000016929"/>
    </source>
</evidence>